<comment type="caution">
    <text evidence="2">The sequence shown here is derived from an EMBL/GenBank/DDBJ whole genome shotgun (WGS) entry which is preliminary data.</text>
</comment>
<dbReference type="AlphaFoldDB" id="A0A8J2QD21"/>
<dbReference type="OrthoDB" id="7427608at2759"/>
<proteinExistence type="predicted"/>
<feature type="compositionally biased region" description="Polar residues" evidence="1">
    <location>
        <begin position="269"/>
        <end position="280"/>
    </location>
</feature>
<dbReference type="Proteomes" id="UP000789524">
    <property type="component" value="Unassembled WGS sequence"/>
</dbReference>
<feature type="region of interest" description="Disordered" evidence="1">
    <location>
        <begin position="255"/>
        <end position="280"/>
    </location>
</feature>
<evidence type="ECO:0000256" key="1">
    <source>
        <dbReference type="SAM" id="MobiDB-lite"/>
    </source>
</evidence>
<evidence type="ECO:0000313" key="3">
    <source>
        <dbReference type="Proteomes" id="UP000789524"/>
    </source>
</evidence>
<dbReference type="EMBL" id="CAKASE010000045">
    <property type="protein sequence ID" value="CAG9560152.1"/>
    <property type="molecule type" value="Genomic_DNA"/>
</dbReference>
<sequence>MGRIGNFYLTPNSDFDSRVRMFHNHHFPCVGLSEVALKYMIIATFISAAVGLPMSHPYSNSDQMEHLNPLDYYYRNQEASNFYQPQQQDASNGSPARLETLEPDSEVELIPGAQPPQQPPQQVPVSPNVPGLMPGQRVFIVHMPVPGLRPGSIGGYQPIYIVGAAPQGNNGYPGNGYQSTLLLGPQVVNYPQAQASPNYVFGVPGSGPHVALQNPGLYQQIQPAQGSPTLRLAQLVSLQDLTQPIVVGSNAPKAELKSQANAEVKESTAENQKSSQKSES</sequence>
<reference evidence="2" key="1">
    <citation type="submission" date="2021-09" db="EMBL/GenBank/DDBJ databases">
        <authorList>
            <person name="Martin H S."/>
        </authorList>
    </citation>
    <scope>NUCLEOTIDE SEQUENCE</scope>
</reference>
<protein>
    <submittedName>
        <fullName evidence="2">(African queen) hypothetical protein</fullName>
    </submittedName>
</protein>
<evidence type="ECO:0000313" key="2">
    <source>
        <dbReference type="EMBL" id="CAG9560152.1"/>
    </source>
</evidence>
<keyword evidence="3" id="KW-1185">Reference proteome</keyword>
<gene>
    <name evidence="2" type="ORF">DCHRY22_LOCUS1871</name>
</gene>
<organism evidence="2 3">
    <name type="scientific">Danaus chrysippus</name>
    <name type="common">African queen</name>
    <dbReference type="NCBI Taxonomy" id="151541"/>
    <lineage>
        <taxon>Eukaryota</taxon>
        <taxon>Metazoa</taxon>
        <taxon>Ecdysozoa</taxon>
        <taxon>Arthropoda</taxon>
        <taxon>Hexapoda</taxon>
        <taxon>Insecta</taxon>
        <taxon>Pterygota</taxon>
        <taxon>Neoptera</taxon>
        <taxon>Endopterygota</taxon>
        <taxon>Lepidoptera</taxon>
        <taxon>Glossata</taxon>
        <taxon>Ditrysia</taxon>
        <taxon>Papilionoidea</taxon>
        <taxon>Nymphalidae</taxon>
        <taxon>Danainae</taxon>
        <taxon>Danaini</taxon>
        <taxon>Danaina</taxon>
        <taxon>Danaus</taxon>
        <taxon>Anosia</taxon>
    </lineage>
</organism>
<accession>A0A8J2QD21</accession>
<name>A0A8J2QD21_9NEOP</name>